<dbReference type="GO" id="GO:0003677">
    <property type="term" value="F:DNA binding"/>
    <property type="evidence" value="ECO:0007669"/>
    <property type="project" value="InterPro"/>
</dbReference>
<dbReference type="InterPro" id="IPR042102">
    <property type="entry name" value="RNA_pol_Rpb1_3_sf"/>
</dbReference>
<sequence length="1506" mass="171217">MSITDDKFKNKSSKIIGIQFSILSPDEIRKGSVAEITNRDTYINNKPVIGGLFDPRMGVLEPGLICPTDGLNYMQTPGYFGHINLARPVFYIQYLNTVIKVLRCTCIKCSKLLIGKEKYKELLNILPDDRWNHVFALASKIKRCGEDTDDGCGCKQPNKIKKENLATLIAEWDNVEGAGEDSNKLSIKLTPEKVIKIFRRISDDDINFMGFSSLWSRPDSMICQVLAVPPPAVRPSVKHDSQQRSEDDVTHIIVNIIKANKTLQEKIEQNANATVIDDWTTVLQYYIATLVDNKIPGVASVAQRSGRPLKSIKERLNGKSGRVRGNLMGKRVDFSARSVITPDAQLSIRELGIPLKIAKNLTKPIIVNKKNKNFLLKLVRNGPDIYPGAKILEKKNGESISLRYIDRDSINIEVGDKVHRHMVDGDGILFNRQPTLHRMSMMCHISRIMPEGDTFRMNVGDTKPYNADFDGDEMNLHLPQDDESEIELLNLALVPAQIISPANNKSIIGVFQDSLLGCYRFTRERMVFSPRTAMNLLMSIKTINIKNLLQDKENISNFDILTQILPPVSIKYKTKKFNSNDNYETSNSVLEIKKGKYIRGQIEKGVLGDGSKGLIQRIYNDYGNNASSDFIDNLQNIVTEYMKSSAYSVGISDLIANIITNDAIASVINEKKKEVHDLIDQTHLGIFENKTGKTNEQEFETQVNNILNKASLEAGKIGRSSLSVDNRFVIMVNAGSKGSDLNIAQMISCLGQQNVDGKRIPYGFENRTLPHYNKFDDSPSARGFIESSFISGLSPTELFFHAMGGRVGLIDTAVKTSQTGYISRRLIKSLEDLMVHYDMTVRNNKNKIIQFSYGNDNFDPIKVESQIIPLVEMSLEEIYNYFQISVNEKDNVLLSIFTKSIQKKYKQEKTKLNEKTKYYIDLMISEKKQIVKHVFKNLYNKQVHLPVSFIHIIENIIGQQELTINSQIDITPLEAYEMIENTYNYLENLELIKPTQLFKIMYYFYLSPKQLLIIKRFNKKALTYLLEVIVKTYKQAIVNPGEMVGIVAAQSIGEPTTQMTLNTFHFAGVASKSNVTRGVPRIEEILSLSENPKNPSCTIYLPKEIESNINEVTKILHQIEHAKLRDIVKSISICFDPDDLNTLIEEDAILIQQYKEFTNLIDECVENQQLDKRLKSKWIIRIEMNENEMLDKDITMEDVHFALKYAYSNEISCIYSDYNSDKLIFRIRLNNIIQNKKKNTTSVNVLDQSDEIYILKNFQNELLDNLILRGIKNISNVLLRKITDSLEETDGNYNKKEIWVLDTVGTNLLTLLSLDYIDVNNTVTNNIQEIYRVLGIEAARQAIYNELTEVIEFDSTYINYHHLSLLCDRMTCNSTMVSVFRHGINNDDIGPIAKASFEETPEQFLKAARHAMLDNMRGVSANILCGQEGYFGTSSFQVLLDFNKATNREETNVLQKTDVQQLIEKEFGDIDDPNDPCSINNIALQTNVNNIKYEDLGQDDDYDPFS</sequence>
<dbReference type="EC" id="2.7.7.6" evidence="2"/>
<dbReference type="Pfam" id="PF04998">
    <property type="entry name" value="RNA_pol_Rpb1_5"/>
    <property type="match status" value="1"/>
</dbReference>
<dbReference type="InterPro" id="IPR007080">
    <property type="entry name" value="RNA_pol_Rpb1_1"/>
</dbReference>
<evidence type="ECO:0000256" key="4">
    <source>
        <dbReference type="ARBA" id="ARBA00022679"/>
    </source>
</evidence>
<comment type="similarity">
    <text evidence="1">Belongs to the RNA polymerase beta' chain family.</text>
</comment>
<dbReference type="Gene3D" id="1.10.274.100">
    <property type="entry name" value="RNA polymerase Rpb1, domain 3"/>
    <property type="match status" value="1"/>
</dbReference>
<reference evidence="8" key="1">
    <citation type="journal article" date="2020" name="Nature">
        <title>Giant virus diversity and host interactions through global metagenomics.</title>
        <authorList>
            <person name="Schulz F."/>
            <person name="Roux S."/>
            <person name="Paez-Espino D."/>
            <person name="Jungbluth S."/>
            <person name="Walsh D.A."/>
            <person name="Denef V.J."/>
            <person name="McMahon K.D."/>
            <person name="Konstantinidis K.T."/>
            <person name="Eloe-Fadrosh E.A."/>
            <person name="Kyrpides N.C."/>
            <person name="Woyke T."/>
        </authorList>
    </citation>
    <scope>NUCLEOTIDE SEQUENCE</scope>
    <source>
        <strain evidence="8">GVMAG-S-ERX556022-25</strain>
    </source>
</reference>
<dbReference type="GO" id="GO:0005665">
    <property type="term" value="C:RNA polymerase II, core complex"/>
    <property type="evidence" value="ECO:0007669"/>
    <property type="project" value="TreeGrafter"/>
</dbReference>
<dbReference type="NCBIfam" id="NF006336">
    <property type="entry name" value="PRK08566.1"/>
    <property type="match status" value="1"/>
</dbReference>
<organism evidence="8">
    <name type="scientific">viral metagenome</name>
    <dbReference type="NCBI Taxonomy" id="1070528"/>
    <lineage>
        <taxon>unclassified sequences</taxon>
        <taxon>metagenomes</taxon>
        <taxon>organismal metagenomes</taxon>
    </lineage>
</organism>
<dbReference type="SUPFAM" id="SSF64484">
    <property type="entry name" value="beta and beta-prime subunits of DNA dependent RNA-polymerase"/>
    <property type="match status" value="1"/>
</dbReference>
<dbReference type="InterPro" id="IPR038120">
    <property type="entry name" value="Rpb1_funnel_sf"/>
</dbReference>
<dbReference type="Pfam" id="PF04992">
    <property type="entry name" value="RNA_pol_Rpb1_6"/>
    <property type="match status" value="1"/>
</dbReference>
<keyword evidence="6" id="KW-0804">Transcription</keyword>
<dbReference type="InterPro" id="IPR000722">
    <property type="entry name" value="RNA_pol_asu"/>
</dbReference>
<keyword evidence="5" id="KW-0548">Nucleotidyltransferase</keyword>
<dbReference type="GO" id="GO:0003899">
    <property type="term" value="F:DNA-directed RNA polymerase activity"/>
    <property type="evidence" value="ECO:0007669"/>
    <property type="project" value="UniProtKB-EC"/>
</dbReference>
<dbReference type="InterPro" id="IPR007081">
    <property type="entry name" value="RNA_pol_Rpb1_5"/>
</dbReference>
<name>A0A6C0B002_9ZZZZ</name>
<evidence type="ECO:0000259" key="7">
    <source>
        <dbReference type="SMART" id="SM00663"/>
    </source>
</evidence>
<dbReference type="EMBL" id="MN738813">
    <property type="protein sequence ID" value="QHS84785.1"/>
    <property type="molecule type" value="Genomic_DNA"/>
</dbReference>
<dbReference type="GO" id="GO:0006351">
    <property type="term" value="P:DNA-templated transcription"/>
    <property type="evidence" value="ECO:0007669"/>
    <property type="project" value="InterPro"/>
</dbReference>
<dbReference type="InterPro" id="IPR045867">
    <property type="entry name" value="DNA-dir_RpoC_beta_prime"/>
</dbReference>
<accession>A0A6C0B002</accession>
<proteinExistence type="inferred from homology"/>
<keyword evidence="3" id="KW-0240">DNA-directed RNA polymerase</keyword>
<evidence type="ECO:0000256" key="3">
    <source>
        <dbReference type="ARBA" id="ARBA00022478"/>
    </source>
</evidence>
<dbReference type="InterPro" id="IPR007075">
    <property type="entry name" value="RNA_pol_Rpb1_6"/>
</dbReference>
<dbReference type="PANTHER" id="PTHR19376:SF37">
    <property type="entry name" value="DNA-DIRECTED RNA POLYMERASE II SUBUNIT RPB1"/>
    <property type="match status" value="1"/>
</dbReference>
<dbReference type="Gene3D" id="6.10.250.2940">
    <property type="match status" value="1"/>
</dbReference>
<dbReference type="PANTHER" id="PTHR19376">
    <property type="entry name" value="DNA-DIRECTED RNA POLYMERASE"/>
    <property type="match status" value="1"/>
</dbReference>
<dbReference type="InterPro" id="IPR007066">
    <property type="entry name" value="RNA_pol_Rpb1_3"/>
</dbReference>
<evidence type="ECO:0000256" key="6">
    <source>
        <dbReference type="ARBA" id="ARBA00023163"/>
    </source>
</evidence>
<dbReference type="Gene3D" id="3.30.1360.140">
    <property type="match status" value="1"/>
</dbReference>
<dbReference type="FunFam" id="2.40.40.20:FF:000019">
    <property type="entry name" value="DNA-directed RNA polymerase II subunit RPB1"/>
    <property type="match status" value="1"/>
</dbReference>
<dbReference type="Gene3D" id="6.20.50.80">
    <property type="match status" value="1"/>
</dbReference>
<dbReference type="InterPro" id="IPR044893">
    <property type="entry name" value="RNA_pol_Rpb1_clamp_domain"/>
</dbReference>
<dbReference type="InterPro" id="IPR007083">
    <property type="entry name" value="RNA_pol_Rpb1_4"/>
</dbReference>
<evidence type="ECO:0000256" key="1">
    <source>
        <dbReference type="ARBA" id="ARBA00006460"/>
    </source>
</evidence>
<dbReference type="SMART" id="SM00663">
    <property type="entry name" value="RPOLA_N"/>
    <property type="match status" value="1"/>
</dbReference>
<dbReference type="Gene3D" id="4.10.860.120">
    <property type="entry name" value="RNA polymerase II, clamp domain"/>
    <property type="match status" value="1"/>
</dbReference>
<dbReference type="InterPro" id="IPR007073">
    <property type="entry name" value="RNA_pol_Rpb1_7"/>
</dbReference>
<keyword evidence="4" id="KW-0808">Transferase</keyword>
<dbReference type="Gene3D" id="3.30.1490.180">
    <property type="entry name" value="RNA polymerase ii"/>
    <property type="match status" value="1"/>
</dbReference>
<dbReference type="Gene3D" id="1.10.150.390">
    <property type="match status" value="1"/>
</dbReference>
<evidence type="ECO:0000256" key="5">
    <source>
        <dbReference type="ARBA" id="ARBA00022695"/>
    </source>
</evidence>
<dbReference type="InterPro" id="IPR006592">
    <property type="entry name" value="RNA_pol_N"/>
</dbReference>
<dbReference type="Pfam" id="PF04990">
    <property type="entry name" value="RNA_pol_Rpb1_7"/>
    <property type="match status" value="1"/>
</dbReference>
<dbReference type="Pfam" id="PF04983">
    <property type="entry name" value="RNA_pol_Rpb1_3"/>
    <property type="match status" value="1"/>
</dbReference>
<dbReference type="InterPro" id="IPR038593">
    <property type="entry name" value="RNA_pol_Rpb1_7_sf"/>
</dbReference>
<protein>
    <recommendedName>
        <fullName evidence="2">DNA-directed RNA polymerase</fullName>
        <ecNumber evidence="2">2.7.7.6</ecNumber>
    </recommendedName>
</protein>
<dbReference type="Pfam" id="PF00623">
    <property type="entry name" value="RNA_pol_Rpb1_2"/>
    <property type="match status" value="1"/>
</dbReference>
<dbReference type="Gene3D" id="2.40.40.20">
    <property type="match status" value="1"/>
</dbReference>
<evidence type="ECO:0000313" key="8">
    <source>
        <dbReference type="EMBL" id="QHS84785.1"/>
    </source>
</evidence>
<dbReference type="Pfam" id="PF05000">
    <property type="entry name" value="RNA_pol_Rpb1_4"/>
    <property type="match status" value="1"/>
</dbReference>
<dbReference type="Pfam" id="PF04997">
    <property type="entry name" value="RNA_pol_Rpb1_1"/>
    <property type="match status" value="1"/>
</dbReference>
<evidence type="ECO:0000256" key="2">
    <source>
        <dbReference type="ARBA" id="ARBA00012418"/>
    </source>
</evidence>
<feature type="domain" description="RNA polymerase N-terminal" evidence="7">
    <location>
        <begin position="219"/>
        <end position="522"/>
    </location>
</feature>
<dbReference type="Gene3D" id="1.10.132.30">
    <property type="match status" value="1"/>
</dbReference>